<feature type="transmembrane region" description="Helical" evidence="2">
    <location>
        <begin position="265"/>
        <end position="289"/>
    </location>
</feature>
<dbReference type="OrthoDB" id="581211at2"/>
<dbReference type="Pfam" id="PF01734">
    <property type="entry name" value="Patatin"/>
    <property type="match status" value="1"/>
</dbReference>
<protein>
    <recommendedName>
        <fullName evidence="3">PNPLA domain-containing protein</fullName>
    </recommendedName>
</protein>
<dbReference type="Proteomes" id="UP000267077">
    <property type="component" value="Unassembled WGS sequence"/>
</dbReference>
<keyword evidence="2" id="KW-0812">Transmembrane</keyword>
<dbReference type="Gene3D" id="3.40.1090.10">
    <property type="entry name" value="Cytosolic phospholipase A2 catalytic domain"/>
    <property type="match status" value="1"/>
</dbReference>
<feature type="transmembrane region" description="Helical" evidence="2">
    <location>
        <begin position="203"/>
        <end position="220"/>
    </location>
</feature>
<feature type="transmembrane region" description="Helical" evidence="2">
    <location>
        <begin position="163"/>
        <end position="183"/>
    </location>
</feature>
<reference evidence="4 5" key="1">
    <citation type="submission" date="2018-12" db="EMBL/GenBank/DDBJ databases">
        <title>Dyella dinghuensis sp. nov. DHOA06 and Dyella choica sp. nov. 4M-K27, isolated from forest soil.</title>
        <authorList>
            <person name="Qiu L.-H."/>
            <person name="Gao Z.-H."/>
        </authorList>
    </citation>
    <scope>NUCLEOTIDE SEQUENCE [LARGE SCALE GENOMIC DNA]</scope>
    <source>
        <strain evidence="4 5">DHOA06</strain>
    </source>
</reference>
<keyword evidence="2" id="KW-1133">Transmembrane helix</keyword>
<proteinExistence type="predicted"/>
<name>A0A432LPX4_9GAMM</name>
<feature type="transmembrane region" description="Helical" evidence="2">
    <location>
        <begin position="46"/>
        <end position="66"/>
    </location>
</feature>
<dbReference type="AlphaFoldDB" id="A0A432LPX4"/>
<keyword evidence="5" id="KW-1185">Reference proteome</keyword>
<feature type="transmembrane region" description="Helical" evidence="2">
    <location>
        <begin position="133"/>
        <end position="151"/>
    </location>
</feature>
<dbReference type="RefSeq" id="WP_126674481.1">
    <property type="nucleotide sequence ID" value="NZ_RYZR01000007.1"/>
</dbReference>
<feature type="domain" description="PNPLA" evidence="3">
    <location>
        <begin position="367"/>
        <end position="609"/>
    </location>
</feature>
<evidence type="ECO:0000313" key="5">
    <source>
        <dbReference type="Proteomes" id="UP000267077"/>
    </source>
</evidence>
<keyword evidence="2" id="KW-0472">Membrane</keyword>
<comment type="caution">
    <text evidence="4">The sequence shown here is derived from an EMBL/GenBank/DDBJ whole genome shotgun (WGS) entry which is preliminary data.</text>
</comment>
<dbReference type="EMBL" id="RYZR01000007">
    <property type="protein sequence ID" value="RUL62037.1"/>
    <property type="molecule type" value="Genomic_DNA"/>
</dbReference>
<organism evidence="4 5">
    <name type="scientific">Dyella dinghuensis</name>
    <dbReference type="NCBI Taxonomy" id="1920169"/>
    <lineage>
        <taxon>Bacteria</taxon>
        <taxon>Pseudomonadati</taxon>
        <taxon>Pseudomonadota</taxon>
        <taxon>Gammaproteobacteria</taxon>
        <taxon>Lysobacterales</taxon>
        <taxon>Rhodanobacteraceae</taxon>
        <taxon>Dyella</taxon>
    </lineage>
</organism>
<accession>A0A432LPX4</accession>
<dbReference type="InterPro" id="IPR002641">
    <property type="entry name" value="PNPLA_dom"/>
</dbReference>
<evidence type="ECO:0000259" key="3">
    <source>
        <dbReference type="Pfam" id="PF01734"/>
    </source>
</evidence>
<evidence type="ECO:0000256" key="1">
    <source>
        <dbReference type="ARBA" id="ARBA00023098"/>
    </source>
</evidence>
<gene>
    <name evidence="4" type="ORF">EKH79_14070</name>
</gene>
<evidence type="ECO:0000256" key="2">
    <source>
        <dbReference type="SAM" id="Phobius"/>
    </source>
</evidence>
<evidence type="ECO:0000313" key="4">
    <source>
        <dbReference type="EMBL" id="RUL62037.1"/>
    </source>
</evidence>
<dbReference type="GO" id="GO:0006629">
    <property type="term" value="P:lipid metabolic process"/>
    <property type="evidence" value="ECO:0007669"/>
    <property type="project" value="UniProtKB-KW"/>
</dbReference>
<dbReference type="PROSITE" id="PS51257">
    <property type="entry name" value="PROKAR_LIPOPROTEIN"/>
    <property type="match status" value="1"/>
</dbReference>
<sequence length="762" mass="81996">MRAFLLNLVYALLLIMPTIVLACLPGELLDTGQGGEILSNVRSVRSVAFLAFIAFPYLFAMFSAAARLSFSAWNKLPFQEGCLNLANFRPRGRLMVTCLAGFTATLVALSPLYTFKRDDTLSSIVYNGFVVRWFYELGVLFLVLIGVGLFAQWRTNTGSKNLLRKYIVSAKSAYIVPVLIAYTEFCYLDPINKYHRNSADLEAVAFIFVSLVVTCVLPSASNKSSATGRQAEAEAMKRWSSEWPAIVLALVILISFAAFPSWVGLLLGSLLVFIAGIGAWVVVTSAIWSTLLSVPHRIPQIAAAAALTGSLAFCTGRALVAGRVNTVSGTLASTPSDTRDVSIGDDYDAWNKGSSSSPEPTIIVLGEGGGIRASYWTVSGLEVLSLPSVDLISRTYAIVGVSGGALGAAAFMANYVAANDARKANPGIFQSPFVPPALAGNMSKEELSTDFLGPWLARMMSTEGFQKLVPLRLAPSKDETLQSAWYSSLACHTGTGWYTPPTAEKTCELVGPILNGPLADFPKSLDGRQLPRLIFVATHVETGKRVLFSSVTFRPEDFPDAMLMETLAPQSVDLLSAAHASARFPLVSSPGLITNSNGSTAGHVVDGGYDDVSGAQTALELVRLISAHKKEDFHPIIVDLNNDPDDGADANDKHRMGELETIGSTLESSRRDQSTFIKRQLLAQVCLLDGGYVSLKVYKHRDGPIGLGWTLSQDAATSLQTAMNKESKFFFSATPDMPTPQLAMSQLVKKATDNCKSKAIAF</sequence>
<dbReference type="InterPro" id="IPR016035">
    <property type="entry name" value="Acyl_Trfase/lysoPLipase"/>
</dbReference>
<dbReference type="SUPFAM" id="SSF52151">
    <property type="entry name" value="FabD/lysophospholipase-like"/>
    <property type="match status" value="1"/>
</dbReference>
<feature type="transmembrane region" description="Helical" evidence="2">
    <location>
        <begin position="94"/>
        <end position="113"/>
    </location>
</feature>
<keyword evidence="1" id="KW-0443">Lipid metabolism</keyword>
<feature type="transmembrane region" description="Helical" evidence="2">
    <location>
        <begin position="241"/>
        <end position="259"/>
    </location>
</feature>
<feature type="transmembrane region" description="Helical" evidence="2">
    <location>
        <begin position="396"/>
        <end position="417"/>
    </location>
</feature>